<protein>
    <submittedName>
        <fullName evidence="1">Uncharacterized protein</fullName>
    </submittedName>
</protein>
<comment type="caution">
    <text evidence="1">The sequence shown here is derived from an EMBL/GenBank/DDBJ whole genome shotgun (WGS) entry which is preliminary data.</text>
</comment>
<dbReference type="Proteomes" id="UP001062846">
    <property type="component" value="Chromosome 11"/>
</dbReference>
<evidence type="ECO:0000313" key="1">
    <source>
        <dbReference type="EMBL" id="KAI8531785.1"/>
    </source>
</evidence>
<gene>
    <name evidence="1" type="ORF">RHMOL_Rhmol11G0162400</name>
</gene>
<reference evidence="1" key="1">
    <citation type="submission" date="2022-02" db="EMBL/GenBank/DDBJ databases">
        <title>Plant Genome Project.</title>
        <authorList>
            <person name="Zhang R.-G."/>
        </authorList>
    </citation>
    <scope>NUCLEOTIDE SEQUENCE</scope>
    <source>
        <strain evidence="1">AT1</strain>
    </source>
</reference>
<dbReference type="EMBL" id="CM046398">
    <property type="protein sequence ID" value="KAI8531785.1"/>
    <property type="molecule type" value="Genomic_DNA"/>
</dbReference>
<accession>A0ACC0LT02</accession>
<organism evidence="1 2">
    <name type="scientific">Rhododendron molle</name>
    <name type="common">Chinese azalea</name>
    <name type="synonym">Azalea mollis</name>
    <dbReference type="NCBI Taxonomy" id="49168"/>
    <lineage>
        <taxon>Eukaryota</taxon>
        <taxon>Viridiplantae</taxon>
        <taxon>Streptophyta</taxon>
        <taxon>Embryophyta</taxon>
        <taxon>Tracheophyta</taxon>
        <taxon>Spermatophyta</taxon>
        <taxon>Magnoliopsida</taxon>
        <taxon>eudicotyledons</taxon>
        <taxon>Gunneridae</taxon>
        <taxon>Pentapetalae</taxon>
        <taxon>asterids</taxon>
        <taxon>Ericales</taxon>
        <taxon>Ericaceae</taxon>
        <taxon>Ericoideae</taxon>
        <taxon>Rhodoreae</taxon>
        <taxon>Rhododendron</taxon>
    </lineage>
</organism>
<evidence type="ECO:0000313" key="2">
    <source>
        <dbReference type="Proteomes" id="UP001062846"/>
    </source>
</evidence>
<proteinExistence type="predicted"/>
<sequence length="1646" mass="186083">MAQLVGNDEIEPQIIELAEIEESLRSSFRCHTSSSTHSSGLSSGKDTVDDECASQWAEIDRLPTFERLRSSLFDENNGNKVDNQGNRVIDVTKLGAPERHMFVEKLIKHVEDDNLRLLQKMRRRIDKVGVELPTVVVRYKNLRVEAECEVVRGKPLPTLWNSLKRHLLDCTKLVGLKSQEAKINIIDDFNGIIMPRRMTLLLGPPGCGKTTLLKALSGNLDKSLKVAGEVSYNGQQLEEIIPQKTSAYISQNDLHIPKMTVRETLDFSARCQGVGTRAEIMVEVIRREKQARIVPDPDIDTYMKAISIEGQKTTTQTDYILKILGLNICAETLVGDAMRRGVSGGQNKRLTTGEIIIGPTRALFMDEISNGLDSSTAYQVIACLQQLAHVTDATILVALLQPAPEIFDLFDDIILMAEGKIVYHGPRSHIVEYFEDCGFRCPERKGVADFLQEVISRKGQAQYWHQAEQCYSYISVDMFSKKFKESTHAKKLDDELSLSFMECFHKNESCFGMYSLSKWVLFRACMSREWLLMRRNYFVYVFKSIQLVITASITMTMFLRGGAGSFVTNANRYLGASFFSIFVLFFDGKAELSMTVARLPIFFKQRDLYFYPAWSYAISSTILKVPLSLWSALIWTSLTYYGIGYSPEPARFFGQFMLLFSVHFAATSLFRFLGSVSRTMAAAITSTSFAQLFLFLFAGFIIPKKFLPVSIISEVQLWLHLSVSFLQHSVVSSQPKHPADQCNFSSVVKKLQLLCNIAGALRPGVLTALMGVTGAGKTTLLDVLAGRKTTGTIEGDIRIGGHPMVQDTFARISGYCEQTDIHSPQITIEESVVYSAWLRLHPEIDSQTKLEFVREVLEIIELDEIRNCLVGMPGISGLSTEQRKRLTIAVELVANPSIIFMDEPTTGLDARAAAIVMRAVKNVADTGRTIVCTIHQPSIDIFEAFDELILLKTGGHLIYSGPLGQHSSNVVKYFEDISGVPTIRNNCNPATWMLEVTSPSAEAELGIDFSQVYKNSVLYMNNKALVTSLSIPPDSKELHFATRFAQNGWGQFKSCLWKQHLSYWRSPSYILNRYMYSLITSLLFGMLFWDQGRKLDNQQNLFNVLGAAFSVVFSLGINNCRSILPYVSTERSVLYRERFAGMYGSWAYALAQVTVEIPYILAQAIAFVIITYPTIGYYWSICKVLWYFYIVLCTFMYFTFLGMLLMAMTPELHIATILQAPLFSTCLLFSGFFIPQPQIPKWWIWMYYLAPTSWTLKGLLTSQYGDIEKEILLFGETKTVSAVLKDYFGISTPSVLIESTASGVWVTESPAVLMARRDIDPLLKDLSERKQSFRQNVVSMAVELKEVSIFNAFFAPLAKKTKLYCVQEAEIRAKNTEEEMLRLQKSLEERNGQLQASASSSEKFLKELDDLKSQLSATEATADASAASAESAQLQCFVLLRELDEKNSMLKEHEVRVNRLGEQLDLLQKDLQARESSQRQLKDDVLRIEHDIMQAIAKAGANQDCELRKLLEEVSPNNFEKINWLLSVKDQEIAKLRDETRIMSAHWKIKTDELESQLEKQRRADQELKKRVLKLEFCLQEARAQTRKLHRMGERRDKALKELRDQLATKQQSGASGIGKQNLWETSGFKIVVSMSMLTLILFSKR</sequence>
<name>A0ACC0LT02_RHOML</name>
<keyword evidence="2" id="KW-1185">Reference proteome</keyword>